<keyword evidence="6 7" id="KW-0067">ATP-binding</keyword>
<protein>
    <recommendedName>
        <fullName evidence="7 8">UDP-N-acetylmuramoylalanine--D-glutamate ligase</fullName>
        <ecNumber evidence="7 8">6.3.2.9</ecNumber>
    </recommendedName>
    <alternativeName>
        <fullName evidence="7">D-glutamic acid-adding enzyme</fullName>
    </alternativeName>
    <alternativeName>
        <fullName evidence="7">UDP-N-acetylmuramoyl-L-alanyl-D-glutamate synthetase</fullName>
    </alternativeName>
</protein>
<dbReference type="GO" id="GO:0005737">
    <property type="term" value="C:cytoplasm"/>
    <property type="evidence" value="ECO:0007669"/>
    <property type="project" value="UniProtKB-SubCell"/>
</dbReference>
<keyword evidence="4 7" id="KW-0436">Ligase</keyword>
<dbReference type="InterPro" id="IPR036615">
    <property type="entry name" value="Mur_ligase_C_dom_sf"/>
</dbReference>
<feature type="binding site" evidence="7">
    <location>
        <begin position="137"/>
        <end position="143"/>
    </location>
    <ligand>
        <name>ATP</name>
        <dbReference type="ChEBI" id="CHEBI:30616"/>
    </ligand>
</feature>
<keyword evidence="7 8" id="KW-0132">Cell division</keyword>
<dbReference type="InterPro" id="IPR004101">
    <property type="entry name" value="Mur_ligase_C"/>
</dbReference>
<dbReference type="Gene3D" id="3.90.190.20">
    <property type="entry name" value="Mur ligase, C-terminal domain"/>
    <property type="match status" value="1"/>
</dbReference>
<dbReference type="Pfam" id="PF02875">
    <property type="entry name" value="Mur_ligase_C"/>
    <property type="match status" value="1"/>
</dbReference>
<dbReference type="GO" id="GO:0051301">
    <property type="term" value="P:cell division"/>
    <property type="evidence" value="ECO:0007669"/>
    <property type="project" value="UniProtKB-KW"/>
</dbReference>
<evidence type="ECO:0000256" key="7">
    <source>
        <dbReference type="HAMAP-Rule" id="MF_00639"/>
    </source>
</evidence>
<evidence type="ECO:0000256" key="1">
    <source>
        <dbReference type="ARBA" id="ARBA00004496"/>
    </source>
</evidence>
<dbReference type="Pfam" id="PF08245">
    <property type="entry name" value="Mur_ligase_M"/>
    <property type="match status" value="1"/>
</dbReference>
<proteinExistence type="inferred from homology"/>
<evidence type="ECO:0000256" key="4">
    <source>
        <dbReference type="ARBA" id="ARBA00022598"/>
    </source>
</evidence>
<comment type="similarity">
    <text evidence="7">Belongs to the MurCDEF family.</text>
</comment>
<evidence type="ECO:0000256" key="3">
    <source>
        <dbReference type="ARBA" id="ARBA00022490"/>
    </source>
</evidence>
<dbReference type="GO" id="GO:0005524">
    <property type="term" value="F:ATP binding"/>
    <property type="evidence" value="ECO:0007669"/>
    <property type="project" value="UniProtKB-UniRule"/>
</dbReference>
<dbReference type="RefSeq" id="WP_053412412.1">
    <property type="nucleotide sequence ID" value="NZ_CP006841.1"/>
</dbReference>
<keyword evidence="3 7" id="KW-0963">Cytoplasm</keyword>
<keyword evidence="12" id="KW-1185">Reference proteome</keyword>
<evidence type="ECO:0000256" key="5">
    <source>
        <dbReference type="ARBA" id="ARBA00022741"/>
    </source>
</evidence>
<feature type="domain" description="Mur ligase central" evidence="10">
    <location>
        <begin position="135"/>
        <end position="238"/>
    </location>
</feature>
<feature type="domain" description="Mur ligase C-terminal" evidence="9">
    <location>
        <begin position="341"/>
        <end position="460"/>
    </location>
</feature>
<gene>
    <name evidence="7" type="primary">murD</name>
    <name evidence="11" type="ORF">CLAC_07870</name>
</gene>
<dbReference type="SUPFAM" id="SSF53623">
    <property type="entry name" value="MurD-like peptide ligases, catalytic domain"/>
    <property type="match status" value="1"/>
</dbReference>
<accession>A0A0K2H1P7</accession>
<keyword evidence="7 8" id="KW-0133">Cell shape</keyword>
<dbReference type="GO" id="GO:0071555">
    <property type="term" value="P:cell wall organization"/>
    <property type="evidence" value="ECO:0007669"/>
    <property type="project" value="UniProtKB-KW"/>
</dbReference>
<dbReference type="GO" id="GO:0008764">
    <property type="term" value="F:UDP-N-acetylmuramoylalanine-D-glutamate ligase activity"/>
    <property type="evidence" value="ECO:0007669"/>
    <property type="project" value="UniProtKB-UniRule"/>
</dbReference>
<dbReference type="Gene3D" id="3.40.50.720">
    <property type="entry name" value="NAD(P)-binding Rossmann-like Domain"/>
    <property type="match status" value="1"/>
</dbReference>
<dbReference type="HAMAP" id="MF_00639">
    <property type="entry name" value="MurD"/>
    <property type="match status" value="1"/>
</dbReference>
<comment type="catalytic activity">
    <reaction evidence="7 8">
        <text>UDP-N-acetyl-alpha-D-muramoyl-L-alanine + D-glutamate + ATP = UDP-N-acetyl-alpha-D-muramoyl-L-alanyl-D-glutamate + ADP + phosphate + H(+)</text>
        <dbReference type="Rhea" id="RHEA:16429"/>
        <dbReference type="ChEBI" id="CHEBI:15378"/>
        <dbReference type="ChEBI" id="CHEBI:29986"/>
        <dbReference type="ChEBI" id="CHEBI:30616"/>
        <dbReference type="ChEBI" id="CHEBI:43474"/>
        <dbReference type="ChEBI" id="CHEBI:83898"/>
        <dbReference type="ChEBI" id="CHEBI:83900"/>
        <dbReference type="ChEBI" id="CHEBI:456216"/>
        <dbReference type="EC" id="6.3.2.9"/>
    </reaction>
</comment>
<keyword evidence="5 7" id="KW-0547">Nucleotide-binding</keyword>
<organism evidence="11 12">
    <name type="scientific">Corynebacterium lactis RW2-5</name>
    <dbReference type="NCBI Taxonomy" id="1408189"/>
    <lineage>
        <taxon>Bacteria</taxon>
        <taxon>Bacillati</taxon>
        <taxon>Actinomycetota</taxon>
        <taxon>Actinomycetes</taxon>
        <taxon>Mycobacteriales</taxon>
        <taxon>Corynebacteriaceae</taxon>
        <taxon>Corynebacterium</taxon>
    </lineage>
</organism>
<dbReference type="STRING" id="1408189.CLAC_07870"/>
<dbReference type="NCBIfam" id="TIGR01087">
    <property type="entry name" value="murD"/>
    <property type="match status" value="1"/>
</dbReference>
<dbReference type="InterPro" id="IPR005762">
    <property type="entry name" value="MurD"/>
</dbReference>
<dbReference type="EC" id="6.3.2.9" evidence="7 8"/>
<dbReference type="Proteomes" id="UP000058446">
    <property type="component" value="Chromosome"/>
</dbReference>
<keyword evidence="7 8" id="KW-0573">Peptidoglycan synthesis</keyword>
<dbReference type="GO" id="GO:0008360">
    <property type="term" value="P:regulation of cell shape"/>
    <property type="evidence" value="ECO:0007669"/>
    <property type="project" value="UniProtKB-KW"/>
</dbReference>
<dbReference type="InterPro" id="IPR013221">
    <property type="entry name" value="Mur_ligase_cen"/>
</dbReference>
<reference evidence="11 12" key="1">
    <citation type="submission" date="2013-10" db="EMBL/GenBank/DDBJ databases">
        <title>Complete genome sequence of Corynebacterium lactis DSM 45799(T), isolated from raw cow milk.</title>
        <authorList>
            <person name="Ruckert C."/>
            <person name="Albersmeier A."/>
            <person name="Lipski A."/>
            <person name="Kalinowski J."/>
        </authorList>
    </citation>
    <scope>NUCLEOTIDE SEQUENCE [LARGE SCALE GENOMIC DNA]</scope>
    <source>
        <strain evidence="11 12">RW2-5</strain>
    </source>
</reference>
<evidence type="ECO:0000256" key="8">
    <source>
        <dbReference type="RuleBase" id="RU003664"/>
    </source>
</evidence>
<dbReference type="OrthoDB" id="9809796at2"/>
<evidence type="ECO:0000259" key="9">
    <source>
        <dbReference type="Pfam" id="PF02875"/>
    </source>
</evidence>
<dbReference type="AlphaFoldDB" id="A0A0K2H1P7"/>
<evidence type="ECO:0000259" key="10">
    <source>
        <dbReference type="Pfam" id="PF08245"/>
    </source>
</evidence>
<comment type="pathway">
    <text evidence="2 7 8">Cell wall biogenesis; peptidoglycan biosynthesis.</text>
</comment>
<name>A0A0K2H1P7_9CORY</name>
<evidence type="ECO:0000256" key="6">
    <source>
        <dbReference type="ARBA" id="ARBA00022840"/>
    </source>
</evidence>
<comment type="function">
    <text evidence="7 8">Cell wall formation. Catalyzes the addition of glutamate to the nucleotide precursor UDP-N-acetylmuramoyl-L-alanine (UMA).</text>
</comment>
<dbReference type="PANTHER" id="PTHR43692:SF1">
    <property type="entry name" value="UDP-N-ACETYLMURAMOYLALANINE--D-GLUTAMATE LIGASE"/>
    <property type="match status" value="1"/>
</dbReference>
<dbReference type="GO" id="GO:0009252">
    <property type="term" value="P:peptidoglycan biosynthetic process"/>
    <property type="evidence" value="ECO:0007669"/>
    <property type="project" value="UniProtKB-UniRule"/>
</dbReference>
<sequence>MINSPDSTNSADTRNIDLVAVVRSGRTLVAGAGVSGRGAISMLQDMGCPEIVLVDDSPQGVSVAGEFGIACATSSAAVELLDDAAAVVTSPGWRPDSALFIAAAAAGVPVFGDVAVAFAGDRALLWGPSRKWLVVTGTNGKTTTTSMLAEMLGERGQAVGNIGVALHDALKAQPRIEVLAAELSSFQLHWAPNLRPNAGVLLNLAEDHIDWHGSYENYGRDKTRALMGGVAVYGVDDADVVEHVEQMRSNGEFGRAPIGFTDAAPEANQVGVRDGMIVDRAFGTEEENLGEGIIIAPAAGISPPGRAGILDAVAATALARSIGTPAEDIAAALGSFEVRAHRGQVVFDHGGVPWIDDSKATNPHAADAALSGHDRVVWIAGGQLKGADIAPLIAKHAHRLQSVIVLGTDRQEICDALARIAPAVPVTAIADTDKVDAMAKACIAAAESASVGDVVLLAPAAASLDMYSGMAERGDLFAEWARKATTIDG</sequence>
<dbReference type="UniPathway" id="UPA00219"/>
<dbReference type="PANTHER" id="PTHR43692">
    <property type="entry name" value="UDP-N-ACETYLMURAMOYLALANINE--D-GLUTAMATE LIGASE"/>
    <property type="match status" value="1"/>
</dbReference>
<dbReference type="PATRIC" id="fig|1408189.4.peg.1577"/>
<evidence type="ECO:0000313" key="12">
    <source>
        <dbReference type="Proteomes" id="UP000058446"/>
    </source>
</evidence>
<comment type="subcellular location">
    <subcellularLocation>
        <location evidence="1 7 8">Cytoplasm</location>
    </subcellularLocation>
</comment>
<dbReference type="InterPro" id="IPR036565">
    <property type="entry name" value="Mur-like_cat_sf"/>
</dbReference>
<dbReference type="SUPFAM" id="SSF51984">
    <property type="entry name" value="MurCD N-terminal domain"/>
    <property type="match status" value="1"/>
</dbReference>
<evidence type="ECO:0000313" key="11">
    <source>
        <dbReference type="EMBL" id="ALA67641.1"/>
    </source>
</evidence>
<evidence type="ECO:0000256" key="2">
    <source>
        <dbReference type="ARBA" id="ARBA00004752"/>
    </source>
</evidence>
<dbReference type="EMBL" id="CP006841">
    <property type="protein sequence ID" value="ALA67641.1"/>
    <property type="molecule type" value="Genomic_DNA"/>
</dbReference>
<dbReference type="Gene3D" id="3.40.1190.10">
    <property type="entry name" value="Mur-like, catalytic domain"/>
    <property type="match status" value="1"/>
</dbReference>
<keyword evidence="7 8" id="KW-0961">Cell wall biogenesis/degradation</keyword>
<keyword evidence="7 8" id="KW-0131">Cell cycle</keyword>
<dbReference type="SUPFAM" id="SSF53244">
    <property type="entry name" value="MurD-like peptide ligases, peptide-binding domain"/>
    <property type="match status" value="1"/>
</dbReference>
<dbReference type="KEGG" id="clw:CLAC_07870"/>